<organism evidence="1 2">
    <name type="scientific">Paenibacillus puldeungensis</name>
    <dbReference type="NCBI Taxonomy" id="696536"/>
    <lineage>
        <taxon>Bacteria</taxon>
        <taxon>Bacillati</taxon>
        <taxon>Bacillota</taxon>
        <taxon>Bacilli</taxon>
        <taxon>Bacillales</taxon>
        <taxon>Paenibacillaceae</taxon>
        <taxon>Paenibacillus</taxon>
    </lineage>
</organism>
<proteinExistence type="predicted"/>
<accession>A0ABW3RQT2</accession>
<dbReference type="EMBL" id="JBHTLM010000001">
    <property type="protein sequence ID" value="MFD1174814.1"/>
    <property type="molecule type" value="Genomic_DNA"/>
</dbReference>
<protein>
    <submittedName>
        <fullName evidence="1">Uncharacterized protein</fullName>
    </submittedName>
</protein>
<reference evidence="2" key="1">
    <citation type="journal article" date="2019" name="Int. J. Syst. Evol. Microbiol.">
        <title>The Global Catalogue of Microorganisms (GCM) 10K type strain sequencing project: providing services to taxonomists for standard genome sequencing and annotation.</title>
        <authorList>
            <consortium name="The Broad Institute Genomics Platform"/>
            <consortium name="The Broad Institute Genome Sequencing Center for Infectious Disease"/>
            <person name="Wu L."/>
            <person name="Ma J."/>
        </authorList>
    </citation>
    <scope>NUCLEOTIDE SEQUENCE [LARGE SCALE GENOMIC DNA]</scope>
    <source>
        <strain evidence="2">CCUG 59189</strain>
    </source>
</reference>
<dbReference type="Proteomes" id="UP001597262">
    <property type="component" value="Unassembled WGS sequence"/>
</dbReference>
<keyword evidence="2" id="KW-1185">Reference proteome</keyword>
<dbReference type="RefSeq" id="WP_379315569.1">
    <property type="nucleotide sequence ID" value="NZ_JBHTLM010000001.1"/>
</dbReference>
<comment type="caution">
    <text evidence="1">The sequence shown here is derived from an EMBL/GenBank/DDBJ whole genome shotgun (WGS) entry which is preliminary data.</text>
</comment>
<evidence type="ECO:0000313" key="2">
    <source>
        <dbReference type="Proteomes" id="UP001597262"/>
    </source>
</evidence>
<gene>
    <name evidence="1" type="ORF">ACFQ3W_00630</name>
</gene>
<name>A0ABW3RQT2_9BACL</name>
<evidence type="ECO:0000313" key="1">
    <source>
        <dbReference type="EMBL" id="MFD1174814.1"/>
    </source>
</evidence>
<sequence length="370" mass="43010">MSIDKSIDFLLENGSHIIKYRLHKEILHDINKNEEENLLEKVFDSPKFKLVEGYQKENGYIGIGMHSGDKFKETALQDGEVAARLLSNYGIPKDSLIIKRFIDALTDDEVLEHEFSYHRPEITRFKERYLGNEAGWGLQLLIDTVIALLGYGDRYCQRMINISLDAFTSIESRSSIMDIATFKQNAKRKYNYPYLEIGQQWPCMYHLETLSHTSLWRNEASKKQLAEAINHLIEITPEKSPYHIKLGNRYYAPCGGFSMPIKPYGDWRKQLVCNRRVLTDINRCGIGEMVTATKQTAEILQEELHKNDGLRVKFDSNYEKSKFKLNLMYPGPYCELGLADDYKSDHAITCDLTFWAIHFLHEYNYFKSAK</sequence>